<sequence>MKNYRPSTKTVVVGLVLMVVGILCWGIMAPLKENPHFFFLFPLGLLLLCLGGLELTITALVTMHKNDLAFRQNEKAKKAAEEKNKTK</sequence>
<protein>
    <recommendedName>
        <fullName evidence="4">DUF3955 domain-containing protein</fullName>
    </recommendedName>
</protein>
<accession>A0A437SWS0</accession>
<keyword evidence="1" id="KW-0812">Transmembrane</keyword>
<keyword evidence="3" id="KW-1185">Reference proteome</keyword>
<gene>
    <name evidence="2" type="ORF">EJK17_02495</name>
</gene>
<feature type="transmembrane region" description="Helical" evidence="1">
    <location>
        <begin position="12"/>
        <end position="31"/>
    </location>
</feature>
<evidence type="ECO:0000313" key="2">
    <source>
        <dbReference type="EMBL" id="RVU71332.1"/>
    </source>
</evidence>
<organism evidence="2 3">
    <name type="scientific">Lactobacillus xujianguonis</name>
    <dbReference type="NCBI Taxonomy" id="2495899"/>
    <lineage>
        <taxon>Bacteria</taxon>
        <taxon>Bacillati</taxon>
        <taxon>Bacillota</taxon>
        <taxon>Bacilli</taxon>
        <taxon>Lactobacillales</taxon>
        <taxon>Lactobacillaceae</taxon>
        <taxon>Lactobacillus</taxon>
    </lineage>
</organism>
<reference evidence="2 3" key="1">
    <citation type="submission" date="2018-12" db="EMBL/GenBank/DDBJ databases">
        <authorList>
            <person name="Meng J."/>
        </authorList>
    </citation>
    <scope>NUCLEOTIDE SEQUENCE [LARGE SCALE GENOMIC DNA]</scope>
    <source>
        <strain evidence="2 3">HT111-2</strain>
    </source>
</reference>
<keyword evidence="1" id="KW-1133">Transmembrane helix</keyword>
<keyword evidence="1" id="KW-0472">Membrane</keyword>
<evidence type="ECO:0008006" key="4">
    <source>
        <dbReference type="Google" id="ProtNLM"/>
    </source>
</evidence>
<feature type="transmembrane region" description="Helical" evidence="1">
    <location>
        <begin position="37"/>
        <end position="61"/>
    </location>
</feature>
<dbReference type="EMBL" id="RXIA01000005">
    <property type="protein sequence ID" value="RVU71332.1"/>
    <property type="molecule type" value="Genomic_DNA"/>
</dbReference>
<evidence type="ECO:0000313" key="3">
    <source>
        <dbReference type="Proteomes" id="UP000288291"/>
    </source>
</evidence>
<dbReference type="RefSeq" id="WP_103661511.1">
    <property type="nucleotide sequence ID" value="NZ_ML136874.1"/>
</dbReference>
<dbReference type="Proteomes" id="UP000288291">
    <property type="component" value="Unassembled WGS sequence"/>
</dbReference>
<comment type="caution">
    <text evidence="2">The sequence shown here is derived from an EMBL/GenBank/DDBJ whole genome shotgun (WGS) entry which is preliminary data.</text>
</comment>
<evidence type="ECO:0000256" key="1">
    <source>
        <dbReference type="SAM" id="Phobius"/>
    </source>
</evidence>
<proteinExistence type="predicted"/>
<name>A0A437SWS0_9LACO</name>
<dbReference type="AlphaFoldDB" id="A0A437SWS0"/>